<evidence type="ECO:0000313" key="2">
    <source>
        <dbReference type="EMBL" id="TVU33850.1"/>
    </source>
</evidence>
<gene>
    <name evidence="2" type="ORF">EJB05_15663</name>
</gene>
<protein>
    <submittedName>
        <fullName evidence="2">Uncharacterized protein</fullName>
    </submittedName>
</protein>
<sequence>MDALKYNGLRLNRSTLTANAASHGRPPTSTARVTGNMKARHLSTRTGDGQHETPVTPNP</sequence>
<reference evidence="2 3" key="1">
    <citation type="journal article" date="2019" name="Sci. Rep.">
        <title>A high-quality genome of Eragrostis curvula grass provides insights into Poaceae evolution and supports new strategies to enhance forage quality.</title>
        <authorList>
            <person name="Carballo J."/>
            <person name="Santos B.A.C.M."/>
            <person name="Zappacosta D."/>
            <person name="Garbus I."/>
            <person name="Selva J.P."/>
            <person name="Gallo C.A."/>
            <person name="Diaz A."/>
            <person name="Albertini E."/>
            <person name="Caccamo M."/>
            <person name="Echenique V."/>
        </authorList>
    </citation>
    <scope>NUCLEOTIDE SEQUENCE [LARGE SCALE GENOMIC DNA]</scope>
    <source>
        <strain evidence="3">cv. Victoria</strain>
        <tissue evidence="2">Leaf</tissue>
    </source>
</reference>
<comment type="caution">
    <text evidence="2">The sequence shown here is derived from an EMBL/GenBank/DDBJ whole genome shotgun (WGS) entry which is preliminary data.</text>
</comment>
<accession>A0A5J9VG47</accession>
<feature type="region of interest" description="Disordered" evidence="1">
    <location>
        <begin position="17"/>
        <end position="59"/>
    </location>
</feature>
<evidence type="ECO:0000256" key="1">
    <source>
        <dbReference type="SAM" id="MobiDB-lite"/>
    </source>
</evidence>
<organism evidence="2 3">
    <name type="scientific">Eragrostis curvula</name>
    <name type="common">weeping love grass</name>
    <dbReference type="NCBI Taxonomy" id="38414"/>
    <lineage>
        <taxon>Eukaryota</taxon>
        <taxon>Viridiplantae</taxon>
        <taxon>Streptophyta</taxon>
        <taxon>Embryophyta</taxon>
        <taxon>Tracheophyta</taxon>
        <taxon>Spermatophyta</taxon>
        <taxon>Magnoliopsida</taxon>
        <taxon>Liliopsida</taxon>
        <taxon>Poales</taxon>
        <taxon>Poaceae</taxon>
        <taxon>PACMAD clade</taxon>
        <taxon>Chloridoideae</taxon>
        <taxon>Eragrostideae</taxon>
        <taxon>Eragrostidinae</taxon>
        <taxon>Eragrostis</taxon>
    </lineage>
</organism>
<dbReference type="Proteomes" id="UP000324897">
    <property type="component" value="Unassembled WGS sequence"/>
</dbReference>
<evidence type="ECO:0000313" key="3">
    <source>
        <dbReference type="Proteomes" id="UP000324897"/>
    </source>
</evidence>
<dbReference type="Gramene" id="TVU33850">
    <property type="protein sequence ID" value="TVU33850"/>
    <property type="gene ID" value="EJB05_15663"/>
</dbReference>
<proteinExistence type="predicted"/>
<keyword evidence="3" id="KW-1185">Reference proteome</keyword>
<dbReference type="EMBL" id="RWGY01000009">
    <property type="protein sequence ID" value="TVU33850.1"/>
    <property type="molecule type" value="Genomic_DNA"/>
</dbReference>
<name>A0A5J9VG47_9POAL</name>
<dbReference type="AlphaFoldDB" id="A0A5J9VG47"/>